<evidence type="ECO:0000256" key="3">
    <source>
        <dbReference type="ARBA" id="ARBA00022991"/>
    </source>
</evidence>
<dbReference type="InterPro" id="IPR043150">
    <property type="entry name" value="Phytochrome_PHY_sf"/>
</dbReference>
<keyword evidence="2" id="KW-0716">Sensory transduction</keyword>
<sequence length="498" mass="54842">MLNDNAEYARLIQGCESELLHLSGAIQPFGALVRIDPATKTISHASKNLAEFMKMSPADVLGRTVESLEWLPADSLEKLAAAEGSMLALINVAYDGSTRIDANLIRTGDGIVVEFEKALAAIDALAMFAYQHPLMLIPDTPQDLKNYHGKLLTAIQAISGFGRCMIYRFMEDWDGEVIAEVAQPSDGTYLGLRFPASDIPAIARTLYLKNASRMIPDVNAEPVQILGLQSEPPDLTFSDLRSVSPVHLEYLGNMGVAASFSVPIKVGGQLWGLLACHNGKAATLSPEQRAACVAITSAYSVGISSYTSTRRLQMLDSIDYKTDELVQLLSKYSDPLDGVERYSERLMQSLDANGFAFIVGNQVAIAGEGLDMEALGLLDDWFSNQCNQYLFSTHHISEEFADSNLIFAGTAGFTAIKVRSTRLGWLRLYWFRSAEEQEITWAGNPNKPITEMAGAPALSPRRSFERWVEVKHGFCRSWTNENRLVASKLRSALLRWLS</sequence>
<dbReference type="PROSITE" id="PS50046">
    <property type="entry name" value="PHYTOCHROME_2"/>
    <property type="match status" value="1"/>
</dbReference>
<dbReference type="Gene3D" id="3.30.450.20">
    <property type="entry name" value="PAS domain"/>
    <property type="match status" value="1"/>
</dbReference>
<dbReference type="InterPro" id="IPR003018">
    <property type="entry name" value="GAF"/>
</dbReference>
<dbReference type="SMART" id="SM00065">
    <property type="entry name" value="GAF"/>
    <property type="match status" value="1"/>
</dbReference>
<dbReference type="Pfam" id="PF01590">
    <property type="entry name" value="GAF"/>
    <property type="match status" value="1"/>
</dbReference>
<evidence type="ECO:0000256" key="4">
    <source>
        <dbReference type="ARBA" id="ARBA00023170"/>
    </source>
</evidence>
<dbReference type="Proteomes" id="UP001231109">
    <property type="component" value="Unassembled WGS sequence"/>
</dbReference>
<keyword evidence="7" id="KW-1185">Reference proteome</keyword>
<protein>
    <submittedName>
        <fullName evidence="6">GAF domain-containing protein</fullName>
    </submittedName>
</protein>
<dbReference type="SUPFAM" id="SSF55785">
    <property type="entry name" value="PYP-like sensor domain (PAS domain)"/>
    <property type="match status" value="1"/>
</dbReference>
<dbReference type="PRINTS" id="PR01033">
    <property type="entry name" value="PHYTOCHROME"/>
</dbReference>
<dbReference type="InterPro" id="IPR013654">
    <property type="entry name" value="PAS_2"/>
</dbReference>
<comment type="caution">
    <text evidence="6">The sequence shown here is derived from an EMBL/GenBank/DDBJ whole genome shotgun (WGS) entry which is preliminary data.</text>
</comment>
<reference evidence="6 7" key="1">
    <citation type="submission" date="2022-11" db="EMBL/GenBank/DDBJ databases">
        <title>Viruses from the air-sea interface of a natural surface slick.</title>
        <authorList>
            <person name="Rahlff J."/>
            <person name="Holmfeldt K."/>
        </authorList>
    </citation>
    <scope>NUCLEOTIDE SEQUENCE [LARGE SCALE GENOMIC DNA]</scope>
    <source>
        <strain evidence="6 7">SMS4</strain>
    </source>
</reference>
<evidence type="ECO:0000313" key="6">
    <source>
        <dbReference type="EMBL" id="MDP5135699.1"/>
    </source>
</evidence>
<evidence type="ECO:0000256" key="2">
    <source>
        <dbReference type="ARBA" id="ARBA00022606"/>
    </source>
</evidence>
<evidence type="ECO:0000313" key="7">
    <source>
        <dbReference type="Proteomes" id="UP001231109"/>
    </source>
</evidence>
<dbReference type="PANTHER" id="PTHR43065:SF42">
    <property type="entry name" value="TWO-COMPONENT SENSOR PPRA"/>
    <property type="match status" value="1"/>
</dbReference>
<keyword evidence="1" id="KW-0600">Photoreceptor protein</keyword>
<dbReference type="Pfam" id="PF00360">
    <property type="entry name" value="PHY"/>
    <property type="match status" value="1"/>
</dbReference>
<organism evidence="6 7">
    <name type="scientific">Rheinheimera baltica</name>
    <dbReference type="NCBI Taxonomy" id="67576"/>
    <lineage>
        <taxon>Bacteria</taxon>
        <taxon>Pseudomonadati</taxon>
        <taxon>Pseudomonadota</taxon>
        <taxon>Gammaproteobacteria</taxon>
        <taxon>Chromatiales</taxon>
        <taxon>Chromatiaceae</taxon>
        <taxon>Rheinheimera</taxon>
    </lineage>
</organism>
<dbReference type="InterPro" id="IPR035965">
    <property type="entry name" value="PAS-like_dom_sf"/>
</dbReference>
<proteinExistence type="predicted"/>
<evidence type="ECO:0000259" key="5">
    <source>
        <dbReference type="PROSITE" id="PS50046"/>
    </source>
</evidence>
<dbReference type="EMBL" id="JAPJDZ010000012">
    <property type="protein sequence ID" value="MDP5135699.1"/>
    <property type="molecule type" value="Genomic_DNA"/>
</dbReference>
<dbReference type="InterPro" id="IPR001294">
    <property type="entry name" value="Phytochrome"/>
</dbReference>
<gene>
    <name evidence="6" type="ORF">ORJ04_07030</name>
</gene>
<keyword evidence="4" id="KW-0675">Receptor</keyword>
<dbReference type="InterPro" id="IPR013515">
    <property type="entry name" value="Phytochrome_cen-reg"/>
</dbReference>
<keyword evidence="3" id="KW-0157">Chromophore</keyword>
<accession>A0ABT9HX47</accession>
<dbReference type="Gene3D" id="3.30.450.270">
    <property type="match status" value="1"/>
</dbReference>
<dbReference type="Gene3D" id="3.30.450.40">
    <property type="match status" value="1"/>
</dbReference>
<dbReference type="PANTHER" id="PTHR43065">
    <property type="entry name" value="SENSOR HISTIDINE KINASE"/>
    <property type="match status" value="1"/>
</dbReference>
<dbReference type="SUPFAM" id="SSF55781">
    <property type="entry name" value="GAF domain-like"/>
    <property type="match status" value="2"/>
</dbReference>
<dbReference type="InterPro" id="IPR016132">
    <property type="entry name" value="Phyto_chromo_attachment"/>
</dbReference>
<dbReference type="RefSeq" id="WP_305974790.1">
    <property type="nucleotide sequence ID" value="NZ_JAPJDZ010000012.1"/>
</dbReference>
<evidence type="ECO:0000256" key="1">
    <source>
        <dbReference type="ARBA" id="ARBA00022543"/>
    </source>
</evidence>
<name>A0ABT9HX47_9GAMM</name>
<dbReference type="InterPro" id="IPR029016">
    <property type="entry name" value="GAF-like_dom_sf"/>
</dbReference>
<feature type="domain" description="Phytochrome chromophore attachment site" evidence="5">
    <location>
        <begin position="143"/>
        <end position="278"/>
    </location>
</feature>
<dbReference type="Pfam" id="PF08446">
    <property type="entry name" value="PAS_2"/>
    <property type="match status" value="1"/>
</dbReference>